<dbReference type="Proteomes" id="UP000250123">
    <property type="component" value="Chromosome SHEWBE"/>
</dbReference>
<evidence type="ECO:0000313" key="1">
    <source>
        <dbReference type="EMBL" id="SQH77067.1"/>
    </source>
</evidence>
<dbReference type="KEGG" id="sbk:SHEWBE_3104"/>
<protein>
    <submittedName>
        <fullName evidence="1">Uncharacterized protein</fullName>
    </submittedName>
</protein>
<sequence>MKQISEKLDIEDMLNKLDVTPVNP</sequence>
<evidence type="ECO:0000313" key="2">
    <source>
        <dbReference type="Proteomes" id="UP000250123"/>
    </source>
</evidence>
<reference evidence="2" key="1">
    <citation type="submission" date="2018-06" db="EMBL/GenBank/DDBJ databases">
        <authorList>
            <person name="Cea G.-C."/>
            <person name="William W."/>
        </authorList>
    </citation>
    <scope>NUCLEOTIDE SEQUENCE [LARGE SCALE GENOMIC DNA]</scope>
    <source>
        <strain evidence="2">DB21MT-2</strain>
    </source>
</reference>
<dbReference type="EMBL" id="LS483452">
    <property type="protein sequence ID" value="SQH77067.1"/>
    <property type="molecule type" value="Genomic_DNA"/>
</dbReference>
<dbReference type="AlphaFoldDB" id="A0A330MB92"/>
<accession>A0A330MB92</accession>
<gene>
    <name evidence="1" type="ORF">SHEWBE_3104</name>
</gene>
<proteinExistence type="predicted"/>
<organism evidence="1 2">
    <name type="scientific">Shewanella benthica</name>
    <dbReference type="NCBI Taxonomy" id="43661"/>
    <lineage>
        <taxon>Bacteria</taxon>
        <taxon>Pseudomonadati</taxon>
        <taxon>Pseudomonadota</taxon>
        <taxon>Gammaproteobacteria</taxon>
        <taxon>Alteromonadales</taxon>
        <taxon>Shewanellaceae</taxon>
        <taxon>Shewanella</taxon>
    </lineage>
</organism>
<name>A0A330MB92_9GAMM</name>